<dbReference type="PANTHER" id="PTHR42678">
    <property type="entry name" value="AMIDASE"/>
    <property type="match status" value="1"/>
</dbReference>
<reference evidence="4" key="1">
    <citation type="journal article" date="2016" name="Genome Announc.">
        <title>Draft genome sequence of Aspergillus niger strain An76.</title>
        <authorList>
            <person name="Gong W."/>
            <person name="Cheng Z."/>
            <person name="Zhang H."/>
            <person name="Liu L."/>
            <person name="Gao P."/>
            <person name="Wang L."/>
        </authorList>
    </citation>
    <scope>NUCLEOTIDE SEQUENCE [LARGE SCALE GENOMIC DNA]</scope>
    <source>
        <strain evidence="4">An76</strain>
    </source>
</reference>
<dbReference type="InterPro" id="IPR020556">
    <property type="entry name" value="Amidase_CS"/>
</dbReference>
<dbReference type="VEuPathDB" id="FungiDB:ASPNIDRAFT2_1183843"/>
<evidence type="ECO:0000313" key="3">
    <source>
        <dbReference type="EMBL" id="GAQ46367.1"/>
    </source>
</evidence>
<dbReference type="SUPFAM" id="SSF75304">
    <property type="entry name" value="Amidase signature (AS) enzymes"/>
    <property type="match status" value="1"/>
</dbReference>
<comment type="similarity">
    <text evidence="1">Belongs to the amidase family.</text>
</comment>
<dbReference type="VEuPathDB" id="FungiDB:M747DRAFT_361204"/>
<dbReference type="Gene3D" id="3.90.1300.10">
    <property type="entry name" value="Amidase signature (AS) domain"/>
    <property type="match status" value="1"/>
</dbReference>
<dbReference type="Proteomes" id="UP000068243">
    <property type="component" value="Unassembled WGS sequence"/>
</dbReference>
<feature type="domain" description="Amidase" evidence="2">
    <location>
        <begin position="27"/>
        <end position="456"/>
    </location>
</feature>
<accession>A0A100IS84</accession>
<dbReference type="InterPro" id="IPR023631">
    <property type="entry name" value="Amidase_dom"/>
</dbReference>
<evidence type="ECO:0000259" key="2">
    <source>
        <dbReference type="Pfam" id="PF01425"/>
    </source>
</evidence>
<dbReference type="OrthoDB" id="566138at2759"/>
<comment type="caution">
    <text evidence="3">The sequence shown here is derived from an EMBL/GenBank/DDBJ whole genome shotgun (WGS) entry which is preliminary data.</text>
</comment>
<dbReference type="PaxDb" id="5061-CADANGAP00005181"/>
<dbReference type="PROSITE" id="PS00571">
    <property type="entry name" value="AMIDASES"/>
    <property type="match status" value="1"/>
</dbReference>
<evidence type="ECO:0000256" key="1">
    <source>
        <dbReference type="ARBA" id="ARBA00009199"/>
    </source>
</evidence>
<dbReference type="PANTHER" id="PTHR42678:SF34">
    <property type="entry name" value="OS04G0183300 PROTEIN"/>
    <property type="match status" value="1"/>
</dbReference>
<dbReference type="EMBL" id="BCMY01000020">
    <property type="protein sequence ID" value="GAQ46367.1"/>
    <property type="molecule type" value="Genomic_DNA"/>
</dbReference>
<dbReference type="VEuPathDB" id="FungiDB:An07g00100"/>
<organism evidence="3 4">
    <name type="scientific">Aspergillus niger</name>
    <dbReference type="NCBI Taxonomy" id="5061"/>
    <lineage>
        <taxon>Eukaryota</taxon>
        <taxon>Fungi</taxon>
        <taxon>Dikarya</taxon>
        <taxon>Ascomycota</taxon>
        <taxon>Pezizomycotina</taxon>
        <taxon>Eurotiomycetes</taxon>
        <taxon>Eurotiomycetidae</taxon>
        <taxon>Eurotiales</taxon>
        <taxon>Aspergillaceae</taxon>
        <taxon>Aspergillus</taxon>
        <taxon>Aspergillus subgen. Circumdati</taxon>
    </lineage>
</organism>
<dbReference type="AlphaFoldDB" id="A0A100IS84"/>
<sequence>MARIDLSELTIAKVHTAFHRGDYSAADLVQAYLRRIDQVNPRLNAILAINPNAVQEAQALDDAFRASRTLRPLHGVPVLVKDNIFTSAMPTTYGSKVAAWRPKLPLDDAQVIKQLQGAGAIILGKTTLPDWATDFFSASTVSTWTHNPYDLARDPGGSSSGTAAGIAANLALVGVGTDTGGSIRLPSSFCSLVGMRPTVGLTSLNGVSPFVGCQDTVGPMCRTVTDAARLLDTLVLPTSPQSLAPSGGLYAAHLLPDCLPGPVCLGHLPQLGAEEAAVEALFTQVLTCLRGHASVTVRDLDIPSLSSTLAAASIMLSRGQHDLDDFLRTTVGTSLKTIYRDQAYPPTNFGIPGVATHASTLTDRSTASNARDALDRIITAHLSQAGVEVLVFLTAGRAAPLREEITPEMGVTFPVHAMLASTLQWPAISVPIGFTATGLPVGLEILGRPLSDQRLLEVAFVIEQIVQGRRPPTVD</sequence>
<name>A0A100IS84_ASPNG</name>
<gene>
    <name evidence="3" type="ORF">ABL_09028</name>
</gene>
<dbReference type="InterPro" id="IPR036928">
    <property type="entry name" value="AS_sf"/>
</dbReference>
<dbReference type="VEuPathDB" id="FungiDB:ATCC64974_43140"/>
<evidence type="ECO:0000313" key="4">
    <source>
        <dbReference type="Proteomes" id="UP000068243"/>
    </source>
</evidence>
<protein>
    <recommendedName>
        <fullName evidence="2">Amidase domain-containing protein</fullName>
    </recommendedName>
</protein>
<dbReference type="OMA" id="QWPAISV"/>
<proteinExistence type="inferred from homology"/>
<dbReference type="Pfam" id="PF01425">
    <property type="entry name" value="Amidase"/>
    <property type="match status" value="1"/>
</dbReference>